<evidence type="ECO:0000256" key="1">
    <source>
        <dbReference type="SAM" id="Phobius"/>
    </source>
</evidence>
<dbReference type="EMBL" id="CP147251">
    <property type="protein sequence ID" value="WYJ77045.1"/>
    <property type="molecule type" value="Genomic_DNA"/>
</dbReference>
<feature type="transmembrane region" description="Helical" evidence="1">
    <location>
        <begin position="12"/>
        <end position="30"/>
    </location>
</feature>
<accession>A0ABZ2SPV7</accession>
<dbReference type="Proteomes" id="UP000664701">
    <property type="component" value="Chromosome"/>
</dbReference>
<keyword evidence="1" id="KW-0472">Membrane</keyword>
<reference evidence="2 3" key="1">
    <citation type="submission" date="2021-03" db="EMBL/GenBank/DDBJ databases">
        <authorList>
            <person name="Gilmore M.S."/>
            <person name="Schwartzman J."/>
            <person name="Van Tyne D."/>
            <person name="Martin M."/>
            <person name="Earl A.M."/>
            <person name="Manson A.L."/>
            <person name="Straub T."/>
            <person name="Salamzade R."/>
            <person name="Saavedra J."/>
            <person name="Lebreton F."/>
            <person name="Prichula J."/>
            <person name="Schaufler K."/>
            <person name="Gaca A."/>
            <person name="Sgardioli B."/>
            <person name="Wagenaar J."/>
            <person name="Strong T."/>
        </authorList>
    </citation>
    <scope>NUCLEOTIDE SEQUENCE [LARGE SCALE GENOMIC DNA]</scope>
    <source>
        <strain evidence="2 3">DIV2402</strain>
    </source>
</reference>
<keyword evidence="3" id="KW-1185">Reference proteome</keyword>
<sequence length="59" mass="6728">MKSNFLKELLKLILIVAAGLLISFTLSKITGMQFRWWITVGIFTGGYIGSQLVKKRKIR</sequence>
<evidence type="ECO:0000313" key="3">
    <source>
        <dbReference type="Proteomes" id="UP000664701"/>
    </source>
</evidence>
<gene>
    <name evidence="2" type="ORF">DOK78_001683</name>
</gene>
<keyword evidence="1" id="KW-0812">Transmembrane</keyword>
<organism evidence="2 3">
    <name type="scientific">Candidatus Enterococcus lowellii</name>
    <dbReference type="NCBI Taxonomy" id="2230877"/>
    <lineage>
        <taxon>Bacteria</taxon>
        <taxon>Bacillati</taxon>
        <taxon>Bacillota</taxon>
        <taxon>Bacilli</taxon>
        <taxon>Lactobacillales</taxon>
        <taxon>Enterococcaceae</taxon>
        <taxon>Enterococcus</taxon>
    </lineage>
</organism>
<reference evidence="2 3" key="2">
    <citation type="submission" date="2024-03" db="EMBL/GenBank/DDBJ databases">
        <title>The Genome Sequence of Enterococcus sp. DIV2402.</title>
        <authorList>
            <consortium name="The Broad Institute Genomics Platform"/>
            <consortium name="The Broad Institute Microbial Omics Core"/>
            <consortium name="The Broad Institute Genomic Center for Infectious Diseases"/>
            <person name="Earl A."/>
            <person name="Manson A."/>
            <person name="Gilmore M."/>
            <person name="Schwartman J."/>
            <person name="Shea T."/>
            <person name="Abouelleil A."/>
            <person name="Cao P."/>
            <person name="Chapman S."/>
            <person name="Cusick C."/>
            <person name="Young S."/>
            <person name="Neafsey D."/>
            <person name="Nusbaum C."/>
            <person name="Birren B."/>
        </authorList>
    </citation>
    <scope>NUCLEOTIDE SEQUENCE [LARGE SCALE GENOMIC DNA]</scope>
    <source>
        <strain evidence="2 3">DIV2402</strain>
    </source>
</reference>
<proteinExistence type="predicted"/>
<feature type="transmembrane region" description="Helical" evidence="1">
    <location>
        <begin position="36"/>
        <end position="53"/>
    </location>
</feature>
<protein>
    <submittedName>
        <fullName evidence="2">Uncharacterized protein</fullName>
    </submittedName>
</protein>
<keyword evidence="1" id="KW-1133">Transmembrane helix</keyword>
<evidence type="ECO:0000313" key="2">
    <source>
        <dbReference type="EMBL" id="WYJ77045.1"/>
    </source>
</evidence>
<name>A0ABZ2SPV7_9ENTE</name>